<dbReference type="PATRIC" id="fig|1629550.3.peg.1208"/>
<evidence type="ECO:0000313" key="7">
    <source>
        <dbReference type="Proteomes" id="UP000034407"/>
    </source>
</evidence>
<dbReference type="GO" id="GO:0003755">
    <property type="term" value="F:peptidyl-prolyl cis-trans isomerase activity"/>
    <property type="evidence" value="ECO:0007669"/>
    <property type="project" value="UniProtKB-UniRule"/>
</dbReference>
<comment type="function">
    <text evidence="1 4">PPIases accelerate the folding of proteins. It catalyzes the cis-trans isomerization of proline imidic peptide bonds in oligopeptides.</text>
</comment>
<dbReference type="InterPro" id="IPR044666">
    <property type="entry name" value="Cyclophilin_A-like"/>
</dbReference>
<evidence type="ECO:0000256" key="1">
    <source>
        <dbReference type="ARBA" id="ARBA00002388"/>
    </source>
</evidence>
<dbReference type="PROSITE" id="PS50072">
    <property type="entry name" value="CSA_PPIASE_2"/>
    <property type="match status" value="1"/>
</dbReference>
<dbReference type="SUPFAM" id="SSF50891">
    <property type="entry name" value="Cyclophilin-like"/>
    <property type="match status" value="1"/>
</dbReference>
<keyword evidence="7" id="KW-1185">Reference proteome</keyword>
<dbReference type="PROSITE" id="PS00170">
    <property type="entry name" value="CSA_PPIASE_1"/>
    <property type="match status" value="1"/>
</dbReference>
<dbReference type="InterPro" id="IPR029000">
    <property type="entry name" value="Cyclophilin-like_dom_sf"/>
</dbReference>
<name>A0A0M3DJ72_9FIRM</name>
<dbReference type="Proteomes" id="UP000034407">
    <property type="component" value="Unassembled WGS sequence"/>
</dbReference>
<dbReference type="EC" id="5.2.1.8" evidence="4"/>
<evidence type="ECO:0000259" key="5">
    <source>
        <dbReference type="PROSITE" id="PS50072"/>
    </source>
</evidence>
<keyword evidence="2 4" id="KW-0697">Rotamase</keyword>
<sequence>MSTDSNFFSKMFRCFSGSKKEFKNEVMEAPSELPIAYIDVENIGVIEAELYPHIAPNTVNNFIHLANNNFYDNLTFHRIVKNFVIQGGCPEGSGMGGPGYSIEGEFNKNNFRNDLKHTEGVLSMARSQSKNSGGSQFFIITKSAPHLNGKYAGFGKVINGMDLVYKIEDLGSKGTLFVIKSIKIDTKGETYNEPIKHK</sequence>
<evidence type="ECO:0000256" key="3">
    <source>
        <dbReference type="ARBA" id="ARBA00023235"/>
    </source>
</evidence>
<comment type="caution">
    <text evidence="6">The sequence shown here is derived from an EMBL/GenBank/DDBJ whole genome shotgun (WGS) entry which is preliminary data.</text>
</comment>
<dbReference type="GO" id="GO:0006457">
    <property type="term" value="P:protein folding"/>
    <property type="evidence" value="ECO:0007669"/>
    <property type="project" value="InterPro"/>
</dbReference>
<dbReference type="CDD" id="cd00317">
    <property type="entry name" value="cyclophilin"/>
    <property type="match status" value="1"/>
</dbReference>
<dbReference type="Gene3D" id="2.40.100.10">
    <property type="entry name" value="Cyclophilin-like"/>
    <property type="match status" value="1"/>
</dbReference>
<keyword evidence="3 4" id="KW-0413">Isomerase</keyword>
<evidence type="ECO:0000256" key="2">
    <source>
        <dbReference type="ARBA" id="ARBA00023110"/>
    </source>
</evidence>
<dbReference type="PRINTS" id="PR00153">
    <property type="entry name" value="CSAPPISMRASE"/>
</dbReference>
<organism evidence="6 7">
    <name type="scientific">Paraclostridium benzoelyticum</name>
    <dbReference type="NCBI Taxonomy" id="1629550"/>
    <lineage>
        <taxon>Bacteria</taxon>
        <taxon>Bacillati</taxon>
        <taxon>Bacillota</taxon>
        <taxon>Clostridia</taxon>
        <taxon>Peptostreptococcales</taxon>
        <taxon>Peptostreptococcaceae</taxon>
        <taxon>Paraclostridium</taxon>
    </lineage>
</organism>
<dbReference type="PANTHER" id="PTHR45625">
    <property type="entry name" value="PEPTIDYL-PROLYL CIS-TRANS ISOMERASE-RELATED"/>
    <property type="match status" value="1"/>
</dbReference>
<evidence type="ECO:0000256" key="4">
    <source>
        <dbReference type="RuleBase" id="RU363019"/>
    </source>
</evidence>
<reference evidence="6 7" key="1">
    <citation type="submission" date="2015-04" db="EMBL/GenBank/DDBJ databases">
        <title>Microcin producing Clostridium sp. JC272T.</title>
        <authorList>
            <person name="Jyothsna T."/>
            <person name="Sasikala C."/>
            <person name="Ramana C."/>
        </authorList>
    </citation>
    <scope>NUCLEOTIDE SEQUENCE [LARGE SCALE GENOMIC DNA]</scope>
    <source>
        <strain evidence="6 7">JC272</strain>
    </source>
</reference>
<comment type="similarity">
    <text evidence="4">Belongs to the cyclophilin-type PPIase family.</text>
</comment>
<dbReference type="OrthoDB" id="9807797at2"/>
<comment type="catalytic activity">
    <reaction evidence="4">
        <text>[protein]-peptidylproline (omega=180) = [protein]-peptidylproline (omega=0)</text>
        <dbReference type="Rhea" id="RHEA:16237"/>
        <dbReference type="Rhea" id="RHEA-COMP:10747"/>
        <dbReference type="Rhea" id="RHEA-COMP:10748"/>
        <dbReference type="ChEBI" id="CHEBI:83833"/>
        <dbReference type="ChEBI" id="CHEBI:83834"/>
        <dbReference type="EC" id="5.2.1.8"/>
    </reaction>
</comment>
<feature type="domain" description="PPIase cyclophilin-type" evidence="5">
    <location>
        <begin position="41"/>
        <end position="189"/>
    </location>
</feature>
<dbReference type="InterPro" id="IPR020892">
    <property type="entry name" value="Cyclophilin-type_PPIase_CS"/>
</dbReference>
<dbReference type="AlphaFoldDB" id="A0A0M3DJ72"/>
<gene>
    <name evidence="6" type="ORF">VN21_08830</name>
</gene>
<dbReference type="Pfam" id="PF00160">
    <property type="entry name" value="Pro_isomerase"/>
    <property type="match status" value="1"/>
</dbReference>
<dbReference type="EMBL" id="LBBT01000186">
    <property type="protein sequence ID" value="KKY01422.1"/>
    <property type="molecule type" value="Genomic_DNA"/>
</dbReference>
<dbReference type="PANTHER" id="PTHR45625:SF4">
    <property type="entry name" value="PEPTIDYLPROLYL ISOMERASE DOMAIN AND WD REPEAT-CONTAINING PROTEIN 1"/>
    <property type="match status" value="1"/>
</dbReference>
<protein>
    <recommendedName>
        <fullName evidence="4">Peptidyl-prolyl cis-trans isomerase</fullName>
        <shortName evidence="4">PPIase</shortName>
        <ecNumber evidence="4">5.2.1.8</ecNumber>
    </recommendedName>
</protein>
<proteinExistence type="inferred from homology"/>
<accession>A0A0M3DJ72</accession>
<evidence type="ECO:0000313" key="6">
    <source>
        <dbReference type="EMBL" id="KKY01422.1"/>
    </source>
</evidence>
<dbReference type="InterPro" id="IPR002130">
    <property type="entry name" value="Cyclophilin-type_PPIase_dom"/>
</dbReference>